<comment type="caution">
    <text evidence="3">The sequence shown here is derived from an EMBL/GenBank/DDBJ whole genome shotgun (WGS) entry which is preliminary data.</text>
</comment>
<gene>
    <name evidence="3" type="ORF">WAK64_15720</name>
</gene>
<evidence type="ECO:0000256" key="1">
    <source>
        <dbReference type="SAM" id="Phobius"/>
    </source>
</evidence>
<dbReference type="InterPro" id="IPR054331">
    <property type="entry name" value="LiaF_TM"/>
</dbReference>
<evidence type="ECO:0000259" key="2">
    <source>
        <dbReference type="Pfam" id="PF22570"/>
    </source>
</evidence>
<keyword evidence="1" id="KW-0812">Transmembrane</keyword>
<feature type="transmembrane region" description="Helical" evidence="1">
    <location>
        <begin position="5"/>
        <end position="23"/>
    </location>
</feature>
<protein>
    <submittedName>
        <fullName evidence="3">DUF5668 domain-containing protein</fullName>
    </submittedName>
</protein>
<evidence type="ECO:0000313" key="3">
    <source>
        <dbReference type="EMBL" id="MEI5908495.1"/>
    </source>
</evidence>
<dbReference type="Pfam" id="PF22570">
    <property type="entry name" value="LiaF-TM"/>
    <property type="match status" value="1"/>
</dbReference>
<feature type="transmembrane region" description="Helical" evidence="1">
    <location>
        <begin position="84"/>
        <end position="100"/>
    </location>
</feature>
<organism evidence="3 4">
    <name type="scientific">Bacillus spongiae</name>
    <dbReference type="NCBI Taxonomy" id="2683610"/>
    <lineage>
        <taxon>Bacteria</taxon>
        <taxon>Bacillati</taxon>
        <taxon>Bacillota</taxon>
        <taxon>Bacilli</taxon>
        <taxon>Bacillales</taxon>
        <taxon>Bacillaceae</taxon>
        <taxon>Bacillus</taxon>
    </lineage>
</organism>
<dbReference type="Proteomes" id="UP001312865">
    <property type="component" value="Unassembled WGS sequence"/>
</dbReference>
<feature type="transmembrane region" description="Helical" evidence="1">
    <location>
        <begin position="29"/>
        <end position="47"/>
    </location>
</feature>
<feature type="domain" description="LiaF transmembrane" evidence="2">
    <location>
        <begin position="6"/>
        <end position="105"/>
    </location>
</feature>
<sequence>MRKKHFFGIVLIALGVFLLLNNLEVIDLRLGELFTTFWPMILVFYGFHRLINHYHSTSSGLIIVTIGVLLQLRVLGIVDIFEYTSFWPSILILLGVWVFLSTGKKRTPKKHYSQKEQPFNLVSKNKLQSIQLFSSSHVKNVSKDFIGGEQFVAFGNATVNLTEAQIAERDVTVDVVVAFGHADMIVPKGWNIEVNAIRIFGRWTNNTILRSGLQDAPTLTINGVIMFGEMTIRNG</sequence>
<dbReference type="PANTHER" id="PTHR40763:SF5">
    <property type="entry name" value="MEMBRANE PROTEIN"/>
    <property type="match status" value="1"/>
</dbReference>
<keyword evidence="1" id="KW-1133">Transmembrane helix</keyword>
<keyword evidence="1" id="KW-0472">Membrane</keyword>
<evidence type="ECO:0000313" key="4">
    <source>
        <dbReference type="Proteomes" id="UP001312865"/>
    </source>
</evidence>
<dbReference type="RefSeq" id="WP_336587944.1">
    <property type="nucleotide sequence ID" value="NZ_JBBAXC010000013.1"/>
</dbReference>
<name>A0ABU8HGW0_9BACI</name>
<proteinExistence type="predicted"/>
<dbReference type="PANTHER" id="PTHR40763">
    <property type="entry name" value="MEMBRANE PROTEIN-RELATED"/>
    <property type="match status" value="1"/>
</dbReference>
<feature type="transmembrane region" description="Helical" evidence="1">
    <location>
        <begin position="59"/>
        <end position="78"/>
    </location>
</feature>
<keyword evidence="4" id="KW-1185">Reference proteome</keyword>
<reference evidence="3 4" key="1">
    <citation type="journal article" date="2018" name="J. Microbiol.">
        <title>Bacillus spongiae sp. nov., isolated from sponge of Jeju Island.</title>
        <authorList>
            <person name="Lee G.E."/>
            <person name="Im W.T."/>
            <person name="Park J.S."/>
        </authorList>
    </citation>
    <scope>NUCLEOTIDE SEQUENCE [LARGE SCALE GENOMIC DNA]</scope>
    <source>
        <strain evidence="3 4">135PIL107-10</strain>
    </source>
</reference>
<accession>A0ABU8HGW0</accession>
<dbReference type="EMBL" id="JBBAXC010000013">
    <property type="protein sequence ID" value="MEI5908495.1"/>
    <property type="molecule type" value="Genomic_DNA"/>
</dbReference>